<accession>A0A4Y6V6H8</accession>
<dbReference type="AlphaFoldDB" id="A0A4Y6V6H8"/>
<dbReference type="SUPFAM" id="SSF75169">
    <property type="entry name" value="DsrEFH-like"/>
    <property type="match status" value="1"/>
</dbReference>
<gene>
    <name evidence="1" type="ORF">D5366_10545</name>
</gene>
<evidence type="ECO:0000313" key="1">
    <source>
        <dbReference type="EMBL" id="QDH25583.1"/>
    </source>
</evidence>
<evidence type="ECO:0000313" key="2">
    <source>
        <dbReference type="Proteomes" id="UP000317214"/>
    </source>
</evidence>
<dbReference type="OrthoDB" id="7278589at2"/>
<dbReference type="RefSeq" id="WP_141493589.1">
    <property type="nucleotide sequence ID" value="NZ_CP032485.1"/>
</dbReference>
<name>A0A4Y6V6H8_9PROT</name>
<keyword evidence="2" id="KW-1185">Reference proteome</keyword>
<dbReference type="Proteomes" id="UP000317214">
    <property type="component" value="Chromosome"/>
</dbReference>
<organism evidence="1 2">
    <name type="scientific">Neokomagataea tanensis</name>
    <dbReference type="NCBI Taxonomy" id="661191"/>
    <lineage>
        <taxon>Bacteria</taxon>
        <taxon>Pseudomonadati</taxon>
        <taxon>Pseudomonadota</taxon>
        <taxon>Alphaproteobacteria</taxon>
        <taxon>Acetobacterales</taxon>
        <taxon>Acetobacteraceae</taxon>
        <taxon>Neokomagataea</taxon>
    </lineage>
</organism>
<dbReference type="KEGG" id="ntn:D5366_10545"/>
<proteinExistence type="predicted"/>
<reference evidence="1 2" key="1">
    <citation type="submission" date="2018-09" db="EMBL/GenBank/DDBJ databases">
        <title>The complete genome sequence of Neokomagataea tanensis NBRC 106556(T).</title>
        <authorList>
            <person name="Chua K.-O."/>
            <person name="See-Too W.-S."/>
            <person name="Hong K.-W."/>
            <person name="Yin W.-F."/>
            <person name="Chan K.-G."/>
        </authorList>
    </citation>
    <scope>NUCLEOTIDE SEQUENCE [LARGE SCALE GENOMIC DNA]</scope>
    <source>
        <strain evidence="2">AH13 \ NBRC 106556</strain>
    </source>
</reference>
<dbReference type="Gene3D" id="3.40.1260.10">
    <property type="entry name" value="DsrEFH-like"/>
    <property type="match status" value="1"/>
</dbReference>
<sequence>MSNPLFISLADDSWQRAHYALIMAASALSLGRPVTLFAGGRSVLAFTHQWENLTGVISDTILSEQKVATFVELRDACLELGGVFLACETGLALANLAPEDLINGAEAAGMVRFLAETGENSIIVV</sequence>
<dbReference type="InterPro" id="IPR027396">
    <property type="entry name" value="DsrEFH-like"/>
</dbReference>
<protein>
    <recommendedName>
        <fullName evidence="3">Peroxiredoxin</fullName>
    </recommendedName>
</protein>
<dbReference type="EMBL" id="CP032485">
    <property type="protein sequence ID" value="QDH25583.1"/>
    <property type="molecule type" value="Genomic_DNA"/>
</dbReference>
<evidence type="ECO:0008006" key="3">
    <source>
        <dbReference type="Google" id="ProtNLM"/>
    </source>
</evidence>